<evidence type="ECO:0000313" key="3">
    <source>
        <dbReference type="Proteomes" id="UP000039865"/>
    </source>
</evidence>
<feature type="region of interest" description="Disordered" evidence="1">
    <location>
        <begin position="351"/>
        <end position="374"/>
    </location>
</feature>
<dbReference type="Proteomes" id="UP000039865">
    <property type="component" value="Unassembled WGS sequence"/>
</dbReference>
<dbReference type="AlphaFoldDB" id="A0A078AFA3"/>
<sequence length="806" mass="96041">MNSPSARQLYPDFDIERFRLDVERVKSASKHTIQVYASNSFNASNELGPSEQIVVKYLPQLNNYSLAIIIIIIDFSEREKIMYPEFEPNMQLYRNEAKLLLEYMRDPSKPNGYQFDKYGLIIFPLKDRWLRGPEYGFLLRHYKTYSALGYYNVNHRQQDPQVYEQPKSIVIDLQSLSFRWNALLYKRSSFERVWIPKNQGFFKFITAQGFQVEKIAKSKTKDENFFMHCSILYQEYQDDYKNPQALKRLKEKRQKLKDEDINPPVQFERIIMCHILEKDDGLGEEILEDEDEEEELQNQNLLHCFPNDGFFKTSQGTDREQEQNQEKDEPIIAQTISFTSEEIDYKKNNKSISESLPNQSNNDLSNTFEDHSQNKLSIQKRDAMKRKNQFMKYHQSIVSNQNGLFDEQGRRRSVRLKQIKPKSQQKVDYVDQNQFYVYHKKRDDKQGKKQIQRMITIDKHRLNYDAEETQKSSSENSQHFDQQLERIEEDSYEKDLDQFSDVNDSETTEEEMIEELTFPQVKNILKAYINKFRKWKSSQYNSIKRIRWLMSKKTGHYEGKINRWRQRYRSKKITEAQIKKFQSQSGYQTQQMRDNNKKYRQVQFQNQPILNNLNTLKNGNVFSFNPNLRELGDIIDDSLTDFQPHQNFDNMPKSTMRPNLFTNDLAQGIKPYKTPNKQAFEFNAGTLQKDYGLQMTSNGNRQNNYNENETENDIEIVRVKPSPLSQFNRKEPDQRQRINFSFDQTKINMDLAQNEHLLLKEEDSILQISNQQMIQTYKQKDQSNTITSTNTVNNNNERFLKLMSKY</sequence>
<dbReference type="InParanoid" id="A0A078AFA3"/>
<organism evidence="2 3">
    <name type="scientific">Stylonychia lemnae</name>
    <name type="common">Ciliate</name>
    <dbReference type="NCBI Taxonomy" id="5949"/>
    <lineage>
        <taxon>Eukaryota</taxon>
        <taxon>Sar</taxon>
        <taxon>Alveolata</taxon>
        <taxon>Ciliophora</taxon>
        <taxon>Intramacronucleata</taxon>
        <taxon>Spirotrichea</taxon>
        <taxon>Stichotrichia</taxon>
        <taxon>Sporadotrichida</taxon>
        <taxon>Oxytrichidae</taxon>
        <taxon>Stylonychinae</taxon>
        <taxon>Stylonychia</taxon>
    </lineage>
</organism>
<name>A0A078AFA3_STYLE</name>
<feature type="compositionally biased region" description="Polar residues" evidence="1">
    <location>
        <begin position="351"/>
        <end position="367"/>
    </location>
</feature>
<reference evidence="2 3" key="1">
    <citation type="submission" date="2014-06" db="EMBL/GenBank/DDBJ databases">
        <authorList>
            <person name="Swart Estienne"/>
        </authorList>
    </citation>
    <scope>NUCLEOTIDE SEQUENCE [LARGE SCALE GENOMIC DNA]</scope>
    <source>
        <strain evidence="2 3">130c</strain>
    </source>
</reference>
<dbReference type="EMBL" id="CCKQ01008155">
    <property type="protein sequence ID" value="CDW79598.1"/>
    <property type="molecule type" value="Genomic_DNA"/>
</dbReference>
<accession>A0A078AFA3</accession>
<keyword evidence="3" id="KW-1185">Reference proteome</keyword>
<evidence type="ECO:0000256" key="1">
    <source>
        <dbReference type="SAM" id="MobiDB-lite"/>
    </source>
</evidence>
<protein>
    <submittedName>
        <fullName evidence="2">Uncharacterized protein</fullName>
    </submittedName>
</protein>
<proteinExistence type="predicted"/>
<evidence type="ECO:0000313" key="2">
    <source>
        <dbReference type="EMBL" id="CDW79598.1"/>
    </source>
</evidence>
<gene>
    <name evidence="2" type="primary">Contig19081.g20230</name>
    <name evidence="2" type="ORF">STYLEM_8588</name>
</gene>